<dbReference type="PROSITE" id="PS51257">
    <property type="entry name" value="PROKAR_LIPOPROTEIN"/>
    <property type="match status" value="1"/>
</dbReference>
<dbReference type="Proteomes" id="UP000792063">
    <property type="component" value="Unassembled WGS sequence"/>
</dbReference>
<comment type="similarity">
    <text evidence="2 5">Belongs to the RxLR effector family.</text>
</comment>
<comment type="caution">
    <text evidence="6">The sequence shown here is derived from an EMBL/GenBank/DDBJ whole genome shotgun (WGS) entry which is preliminary data.</text>
</comment>
<gene>
    <name evidence="6" type="ORF">JM18_009530</name>
</gene>
<organism evidence="6 7">
    <name type="scientific">Phytophthora kernoviae</name>
    <dbReference type="NCBI Taxonomy" id="325452"/>
    <lineage>
        <taxon>Eukaryota</taxon>
        <taxon>Sar</taxon>
        <taxon>Stramenopiles</taxon>
        <taxon>Oomycota</taxon>
        <taxon>Peronosporomycetes</taxon>
        <taxon>Peronosporales</taxon>
        <taxon>Peronosporaceae</taxon>
        <taxon>Phytophthora</taxon>
    </lineage>
</organism>
<reference evidence="6" key="1">
    <citation type="journal article" date="2015" name="Genom Data">
        <title>Genome sequences of six Phytophthora species associated with forests in New Zealand.</title>
        <authorList>
            <person name="Studholme D.J."/>
            <person name="McDougal R.L."/>
            <person name="Sambles C."/>
            <person name="Hansen E."/>
            <person name="Hardy G."/>
            <person name="Grant M."/>
            <person name="Ganley R.J."/>
            <person name="Williams N.M."/>
        </authorList>
    </citation>
    <scope>NUCLEOTIDE SEQUENCE</scope>
    <source>
        <strain evidence="6">NZFS 3630</strain>
    </source>
</reference>
<sequence>MKDAIQTNVWGSLLVNIALGLACEHSVITLLANCEAALTATSVDFATLSKMAPLDTALAIDVARNPGIANKSLRGSQTVDGMDDSVDNNEDGNVYGEEKAGLFNAKIAKWHRQFTEWKRNGQTADNVYKDLGVGYLIDTYGKSLGKLSKREEYQKWIAYKALLDDVA</sequence>
<evidence type="ECO:0000256" key="2">
    <source>
        <dbReference type="ARBA" id="ARBA00010400"/>
    </source>
</evidence>
<evidence type="ECO:0000313" key="7">
    <source>
        <dbReference type="Proteomes" id="UP000792063"/>
    </source>
</evidence>
<comment type="domain">
    <text evidence="5">The RxLR-dEER motif acts to carry the protein into the host cell cytoplasm through binding to cell surface phosphatidylinositol-3-phosphate.</text>
</comment>
<comment type="subcellular location">
    <subcellularLocation>
        <location evidence="1 5">Secreted</location>
    </subcellularLocation>
</comment>
<dbReference type="GO" id="GO:0005576">
    <property type="term" value="C:extracellular region"/>
    <property type="evidence" value="ECO:0007669"/>
    <property type="project" value="UniProtKB-SubCell"/>
</dbReference>
<evidence type="ECO:0000256" key="3">
    <source>
        <dbReference type="ARBA" id="ARBA00022525"/>
    </source>
</evidence>
<reference evidence="6" key="2">
    <citation type="submission" date="2020-06" db="EMBL/GenBank/DDBJ databases">
        <authorList>
            <person name="Studholme D.J."/>
        </authorList>
    </citation>
    <scope>NUCLEOTIDE SEQUENCE</scope>
    <source>
        <strain evidence="6">NZFS 3630</strain>
    </source>
</reference>
<dbReference type="InterPro" id="IPR031825">
    <property type="entry name" value="RXLR"/>
</dbReference>
<evidence type="ECO:0000256" key="5">
    <source>
        <dbReference type="RuleBase" id="RU367124"/>
    </source>
</evidence>
<comment type="function">
    <text evidence="5">Effector that suppresses plant defense responses during pathogen infection.</text>
</comment>
<name>A0A921S863_9STRA</name>
<keyword evidence="4 5" id="KW-0732">Signal</keyword>
<dbReference type="AlphaFoldDB" id="A0A921S863"/>
<proteinExistence type="inferred from homology"/>
<evidence type="ECO:0000256" key="4">
    <source>
        <dbReference type="ARBA" id="ARBA00022729"/>
    </source>
</evidence>
<keyword evidence="3 5" id="KW-0964">Secreted</keyword>
<protein>
    <recommendedName>
        <fullName evidence="5">RxLR effector protein</fullName>
    </recommendedName>
</protein>
<dbReference type="EMBL" id="JPWU03000913">
    <property type="protein sequence ID" value="KAG2504673.1"/>
    <property type="molecule type" value="Genomic_DNA"/>
</dbReference>
<accession>A0A921S863</accession>
<feature type="chain" id="PRO_5038159675" description="RxLR effector protein" evidence="5">
    <location>
        <begin position="23"/>
        <end position="167"/>
    </location>
</feature>
<dbReference type="Pfam" id="PF16810">
    <property type="entry name" value="RXLR"/>
    <property type="match status" value="1"/>
</dbReference>
<evidence type="ECO:0000313" key="6">
    <source>
        <dbReference type="EMBL" id="KAG2504673.1"/>
    </source>
</evidence>
<evidence type="ECO:0000256" key="1">
    <source>
        <dbReference type="ARBA" id="ARBA00004613"/>
    </source>
</evidence>
<feature type="signal peptide" evidence="5">
    <location>
        <begin position="1"/>
        <end position="22"/>
    </location>
</feature>